<dbReference type="AlphaFoldDB" id="A0A514LF07"/>
<dbReference type="KEGG" id="sale:EPH95_03900"/>
<gene>
    <name evidence="1" type="ORF">EPH95_03900</name>
</gene>
<proteinExistence type="predicted"/>
<keyword evidence="2" id="KW-1185">Reference proteome</keyword>
<protein>
    <submittedName>
        <fullName evidence="1">Transcriptional regulator</fullName>
    </submittedName>
</protein>
<name>A0A514LF07_9BACI</name>
<dbReference type="EMBL" id="CP035485">
    <property type="protein sequence ID" value="QDI90430.1"/>
    <property type="molecule type" value="Genomic_DNA"/>
</dbReference>
<accession>A0A514LF07</accession>
<organism evidence="1 2">
    <name type="scientific">Salicibibacter halophilus</name>
    <dbReference type="NCBI Taxonomy" id="2502791"/>
    <lineage>
        <taxon>Bacteria</taxon>
        <taxon>Bacillati</taxon>
        <taxon>Bacillota</taxon>
        <taxon>Bacilli</taxon>
        <taxon>Bacillales</taxon>
        <taxon>Bacillaceae</taxon>
        <taxon>Salicibibacter</taxon>
    </lineage>
</organism>
<evidence type="ECO:0000313" key="1">
    <source>
        <dbReference type="EMBL" id="QDI90430.1"/>
    </source>
</evidence>
<dbReference type="Proteomes" id="UP000319756">
    <property type="component" value="Chromosome"/>
</dbReference>
<dbReference type="OrthoDB" id="2033135at2"/>
<reference evidence="2" key="1">
    <citation type="submission" date="2019-01" db="EMBL/GenBank/DDBJ databases">
        <title>Genomic analysis of Salicibibacter sp. NKC3-5.</title>
        <authorList>
            <person name="Oh Y.J."/>
        </authorList>
    </citation>
    <scope>NUCLEOTIDE SEQUENCE [LARGE SCALE GENOMIC DNA]</scope>
    <source>
        <strain evidence="2">NKC3-5</strain>
    </source>
</reference>
<dbReference type="RefSeq" id="WP_142087542.1">
    <property type="nucleotide sequence ID" value="NZ_CP035485.1"/>
</dbReference>
<evidence type="ECO:0000313" key="2">
    <source>
        <dbReference type="Proteomes" id="UP000319756"/>
    </source>
</evidence>
<sequence length="278" mass="31631">MSEGISYHNKDVLFKFLSELYKDTSLDAFGLQGMPKIKQLLPSNLPKVRADEKRSDTQFLLEDGSILMVEYESNNAITENHIKYLDYAQRILDRAYREGKSINPIHIVVIYTSDVAKVGEGLNAGDVGIQSKPILLSEYNGDVILEKISDKIERGEDLTQEELMKLSILPLMHSTKPREENVRNSVELAKQIKDERQQIQVIAGILTATDKFVSDEFAAIMRRWMGMTKVGRLIAEEARKEKSRDIARRLLKKMSSEEVADVTGLDIDEVNEIEQENE</sequence>